<accession>A0A6J7GTT1</accession>
<feature type="transmembrane region" description="Helical" evidence="1">
    <location>
        <begin position="146"/>
        <end position="171"/>
    </location>
</feature>
<gene>
    <name evidence="2" type="ORF">UFOPK3609_00594</name>
</gene>
<protein>
    <submittedName>
        <fullName evidence="2">Unannotated protein</fullName>
    </submittedName>
</protein>
<keyword evidence="1" id="KW-0472">Membrane</keyword>
<evidence type="ECO:0000256" key="1">
    <source>
        <dbReference type="SAM" id="Phobius"/>
    </source>
</evidence>
<sequence>MHQLAGSSPYTVVPAEGGFDVVLDAVDAQWTTLAFRNGLRRTVTHQVRLDEAAKRFTVNDRTFDLDWQAGVEFGGGQPRFVLRGTAEMTSGRAIGFQKGREYGLRDDGTLGVAAGWDFRLGEGRELVRWAAREQGWDESLPRDAKIGLWVAGVTVALLVVAGLVVGLLAVLGRL</sequence>
<evidence type="ECO:0000313" key="2">
    <source>
        <dbReference type="EMBL" id="CAB4906839.1"/>
    </source>
</evidence>
<reference evidence="2" key="1">
    <citation type="submission" date="2020-05" db="EMBL/GenBank/DDBJ databases">
        <authorList>
            <person name="Chiriac C."/>
            <person name="Salcher M."/>
            <person name="Ghai R."/>
            <person name="Kavagutti S V."/>
        </authorList>
    </citation>
    <scope>NUCLEOTIDE SEQUENCE</scope>
</reference>
<keyword evidence="1" id="KW-0812">Transmembrane</keyword>
<keyword evidence="1" id="KW-1133">Transmembrane helix</keyword>
<proteinExistence type="predicted"/>
<dbReference type="EMBL" id="CAFBMQ010000067">
    <property type="protein sequence ID" value="CAB4906839.1"/>
    <property type="molecule type" value="Genomic_DNA"/>
</dbReference>
<dbReference type="AlphaFoldDB" id="A0A6J7GTT1"/>
<name>A0A6J7GTT1_9ZZZZ</name>
<organism evidence="2">
    <name type="scientific">freshwater metagenome</name>
    <dbReference type="NCBI Taxonomy" id="449393"/>
    <lineage>
        <taxon>unclassified sequences</taxon>
        <taxon>metagenomes</taxon>
        <taxon>ecological metagenomes</taxon>
    </lineage>
</organism>